<feature type="compositionally biased region" description="Low complexity" evidence="1">
    <location>
        <begin position="755"/>
        <end position="774"/>
    </location>
</feature>
<feature type="compositionally biased region" description="Basic and acidic residues" evidence="1">
    <location>
        <begin position="725"/>
        <end position="734"/>
    </location>
</feature>
<feature type="compositionally biased region" description="Basic and acidic residues" evidence="1">
    <location>
        <begin position="594"/>
        <end position="609"/>
    </location>
</feature>
<feature type="region of interest" description="Disordered" evidence="1">
    <location>
        <begin position="557"/>
        <end position="613"/>
    </location>
</feature>
<feature type="compositionally biased region" description="Basic residues" evidence="1">
    <location>
        <begin position="455"/>
        <end position="466"/>
    </location>
</feature>
<evidence type="ECO:0000256" key="1">
    <source>
        <dbReference type="SAM" id="MobiDB-lite"/>
    </source>
</evidence>
<feature type="region of interest" description="Disordered" evidence="1">
    <location>
        <begin position="447"/>
        <end position="482"/>
    </location>
</feature>
<proteinExistence type="predicted"/>
<evidence type="ECO:0000313" key="2">
    <source>
        <dbReference type="EMBL" id="BAX24840.1"/>
    </source>
</evidence>
<feature type="region of interest" description="Disordered" evidence="1">
    <location>
        <begin position="19"/>
        <end position="51"/>
    </location>
</feature>
<dbReference type="EMBL" id="AP011461">
    <property type="protein sequence ID" value="BAX24840.1"/>
    <property type="molecule type" value="Genomic_DNA"/>
</dbReference>
<feature type="compositionally biased region" description="Basic and acidic residues" evidence="1">
    <location>
        <begin position="402"/>
        <end position="418"/>
    </location>
</feature>
<feature type="compositionally biased region" description="Low complexity" evidence="1">
    <location>
        <begin position="27"/>
        <end position="46"/>
    </location>
</feature>
<sequence length="774" mass="85259">MESLELIFFGMLQLRTTRECNRRHGRGNTSNSSSSGTNGLTPNTTGDGWELGRNPNLHFTSSSLQGGGTIYIYIEQGFPNIETKPHQLFTKQLSIKTTLGITSHPPMTVGAAVRTVCLSSAEGVHFTHTIRTYSEHPSASEVRNKAFREQTQVRHMPTRGVPDRQQVRSQTMLCQEARGSSPTPPRRIHMPLDIKAPPISNLLSQGLLKPISKFFDNQRCMWDIWYACSGSTDTEVPQGWSDKESGSNWSKGDLPCSRSSRSFTNLRANPQSTKNPISNLRNYWKWNGVNRSYGSRDMNFGSLIGIYGRGKDLSGFSGIRKIIFSRILLTATDVRDQGNELLEFWNKEMIYGTKEKGFNNLLNPFFERKLKEGCNLDFLGWLGCGPRGFAAWPDLMGRHGRGRDGPIEGARGEREADAGGRGSPRGTHMAAAWFTVREAHAGAALGFGRGSGARRGARRTRRRRAHMSAAGSPRRGCTRDTAPRLGGLSSWVRCAGWTEAQRAHVQPHGAPWSVRTGMEGRGRAADWLRWPPREREREAELVRIGRLTAAERRRRTAARRSEVRTPVARGEEEELIPRLRSKKGGTTAAGGGGEARRMPDADAREKGCDAHAVTRNPMVTGDARAAALSGGGRGDAARRGGSISGVLGIRFRRRMGRRSTEESRRRAAASGTEHDGRRASARRKGGERRFGGVFHGDQGGRQREELGGELTDGDGRRRWRGNRKPAAERGRGEGGGKGGTRSSSSRVHARTGSSGAWRRMAMARAGRATTMARR</sequence>
<dbReference type="AlphaFoldDB" id="A0A1V1H0D7"/>
<feature type="region of interest" description="Disordered" evidence="1">
    <location>
        <begin position="654"/>
        <end position="774"/>
    </location>
</feature>
<organism evidence="2">
    <name type="scientific">Oryza glumipatula</name>
    <dbReference type="NCBI Taxonomy" id="40148"/>
    <lineage>
        <taxon>Eukaryota</taxon>
        <taxon>Viridiplantae</taxon>
        <taxon>Streptophyta</taxon>
        <taxon>Embryophyta</taxon>
        <taxon>Tracheophyta</taxon>
        <taxon>Spermatophyta</taxon>
        <taxon>Magnoliopsida</taxon>
        <taxon>Liliopsida</taxon>
        <taxon>Poales</taxon>
        <taxon>Poaceae</taxon>
        <taxon>BOP clade</taxon>
        <taxon>Oryzoideae</taxon>
        <taxon>Oryzeae</taxon>
        <taxon>Oryzinae</taxon>
        <taxon>Oryza</taxon>
    </lineage>
</organism>
<accession>A0A1V1H0D7</accession>
<gene>
    <name evidence="2" type="primary">GL0029M03.38</name>
</gene>
<protein>
    <submittedName>
        <fullName evidence="2">Fibroin-like</fullName>
    </submittedName>
</protein>
<feature type="region of interest" description="Disordered" evidence="1">
    <location>
        <begin position="400"/>
        <end position="427"/>
    </location>
</feature>
<feature type="region of interest" description="Disordered" evidence="1">
    <location>
        <begin position="236"/>
        <end position="255"/>
    </location>
</feature>
<reference evidence="2" key="1">
    <citation type="submission" date="2009-05" db="EMBL/GenBank/DDBJ databases">
        <title>Oryza sativa Japonica Group genomic DNA, chromosome 6, BAC clone:KMK0024M20, cultivar:Khau Mac Kho.</title>
        <authorList>
            <person name="Matsumoto T."/>
            <person name="Wu J."/>
            <person name="Kanamori H."/>
        </authorList>
    </citation>
    <scope>NUCLEOTIDE SEQUENCE</scope>
    <source>
        <strain evidence="2">IRGC 105668</strain>
    </source>
</reference>
<name>A0A1V1H0D7_9ORYZ</name>